<name>A0AAD9R2V3_ACRCE</name>
<sequence length="128" mass="14868">MNFWRDAVKLSRNRFALTASYVPWKASLIISSTNGVYLKLRKLDFMPSKSWNYKAWYFSTCRGSNMILLLGETIEFFQSFTASYRSYGNGTIAVLKRKSSNSADDSRELLEPLRNEHNRLDVTQQRGH</sequence>
<accession>A0AAD9R2V3</accession>
<dbReference type="EMBL" id="JARQWQ010000005">
    <property type="protein sequence ID" value="KAK2571731.1"/>
    <property type="molecule type" value="Genomic_DNA"/>
</dbReference>
<organism evidence="1 2">
    <name type="scientific">Acropora cervicornis</name>
    <name type="common">Staghorn coral</name>
    <dbReference type="NCBI Taxonomy" id="6130"/>
    <lineage>
        <taxon>Eukaryota</taxon>
        <taxon>Metazoa</taxon>
        <taxon>Cnidaria</taxon>
        <taxon>Anthozoa</taxon>
        <taxon>Hexacorallia</taxon>
        <taxon>Scleractinia</taxon>
        <taxon>Astrocoeniina</taxon>
        <taxon>Acroporidae</taxon>
        <taxon>Acropora</taxon>
    </lineage>
</organism>
<dbReference type="AlphaFoldDB" id="A0AAD9R2V3"/>
<proteinExistence type="predicted"/>
<dbReference type="Proteomes" id="UP001249851">
    <property type="component" value="Unassembled WGS sequence"/>
</dbReference>
<reference evidence="1" key="1">
    <citation type="journal article" date="2023" name="G3 (Bethesda)">
        <title>Whole genome assembly and annotation of the endangered Caribbean coral Acropora cervicornis.</title>
        <authorList>
            <person name="Selwyn J.D."/>
            <person name="Vollmer S.V."/>
        </authorList>
    </citation>
    <scope>NUCLEOTIDE SEQUENCE</scope>
    <source>
        <strain evidence="1">K2</strain>
    </source>
</reference>
<evidence type="ECO:0000313" key="1">
    <source>
        <dbReference type="EMBL" id="KAK2571731.1"/>
    </source>
</evidence>
<comment type="caution">
    <text evidence="1">The sequence shown here is derived from an EMBL/GenBank/DDBJ whole genome shotgun (WGS) entry which is preliminary data.</text>
</comment>
<protein>
    <submittedName>
        <fullName evidence="1">Uncharacterized protein</fullName>
    </submittedName>
</protein>
<reference evidence="1" key="2">
    <citation type="journal article" date="2023" name="Science">
        <title>Genomic signatures of disease resistance in endangered staghorn corals.</title>
        <authorList>
            <person name="Vollmer S.V."/>
            <person name="Selwyn J.D."/>
            <person name="Despard B.A."/>
            <person name="Roesel C.L."/>
        </authorList>
    </citation>
    <scope>NUCLEOTIDE SEQUENCE</scope>
    <source>
        <strain evidence="1">K2</strain>
    </source>
</reference>
<gene>
    <name evidence="1" type="ORF">P5673_003121</name>
</gene>
<keyword evidence="2" id="KW-1185">Reference proteome</keyword>
<evidence type="ECO:0000313" key="2">
    <source>
        <dbReference type="Proteomes" id="UP001249851"/>
    </source>
</evidence>